<dbReference type="Proteomes" id="UP001431783">
    <property type="component" value="Unassembled WGS sequence"/>
</dbReference>
<proteinExistence type="predicted"/>
<comment type="caution">
    <text evidence="2">The sequence shown here is derived from an EMBL/GenBank/DDBJ whole genome shotgun (WGS) entry which is preliminary data.</text>
</comment>
<evidence type="ECO:0000256" key="1">
    <source>
        <dbReference type="SAM" id="SignalP"/>
    </source>
</evidence>
<accession>A0AAW1THT0</accession>
<dbReference type="EMBL" id="JARQZJ010000002">
    <property type="protein sequence ID" value="KAK9869937.1"/>
    <property type="molecule type" value="Genomic_DNA"/>
</dbReference>
<organism evidence="2 3">
    <name type="scientific">Henosepilachna vigintioctopunctata</name>
    <dbReference type="NCBI Taxonomy" id="420089"/>
    <lineage>
        <taxon>Eukaryota</taxon>
        <taxon>Metazoa</taxon>
        <taxon>Ecdysozoa</taxon>
        <taxon>Arthropoda</taxon>
        <taxon>Hexapoda</taxon>
        <taxon>Insecta</taxon>
        <taxon>Pterygota</taxon>
        <taxon>Neoptera</taxon>
        <taxon>Endopterygota</taxon>
        <taxon>Coleoptera</taxon>
        <taxon>Polyphaga</taxon>
        <taxon>Cucujiformia</taxon>
        <taxon>Coccinelloidea</taxon>
        <taxon>Coccinellidae</taxon>
        <taxon>Epilachninae</taxon>
        <taxon>Epilachnini</taxon>
        <taxon>Henosepilachna</taxon>
    </lineage>
</organism>
<dbReference type="AlphaFoldDB" id="A0AAW1THT0"/>
<gene>
    <name evidence="2" type="ORF">WA026_006036</name>
</gene>
<keyword evidence="1" id="KW-0732">Signal</keyword>
<sequence>MNNFFILSAVFAFSYAQSLDSEQPSSVIGVPGPRWRGPFANHVLGQSVPDTPAVAEAKLAHYRAHAEVLAILPTLSPEERYIQSETTQNPVQNNWSSHEVQYQNVQPQYHTEQPHFQNHPQQIPTEAKIKEFAEDIPRSELGETPEVHAARLAHLKAREEISKNLPQLDTNYQTRVGDQQWYYNPLQKSQVNVFPTDTPEVAAAKQEHLRLYAAALTQG</sequence>
<reference evidence="2 3" key="1">
    <citation type="submission" date="2023-03" db="EMBL/GenBank/DDBJ databases">
        <title>Genome insight into feeding habits of ladybird beetles.</title>
        <authorList>
            <person name="Li H.-S."/>
            <person name="Huang Y.-H."/>
            <person name="Pang H."/>
        </authorList>
    </citation>
    <scope>NUCLEOTIDE SEQUENCE [LARGE SCALE GENOMIC DNA]</scope>
    <source>
        <strain evidence="2">SYSU_2023b</strain>
        <tissue evidence="2">Whole body</tissue>
    </source>
</reference>
<keyword evidence="3" id="KW-1185">Reference proteome</keyword>
<protein>
    <submittedName>
        <fullName evidence="2">Uncharacterized protein</fullName>
    </submittedName>
</protein>
<name>A0AAW1THT0_9CUCU</name>
<feature type="signal peptide" evidence="1">
    <location>
        <begin position="1"/>
        <end position="16"/>
    </location>
</feature>
<feature type="chain" id="PRO_5043340441" evidence="1">
    <location>
        <begin position="17"/>
        <end position="219"/>
    </location>
</feature>
<evidence type="ECO:0000313" key="2">
    <source>
        <dbReference type="EMBL" id="KAK9869937.1"/>
    </source>
</evidence>
<evidence type="ECO:0000313" key="3">
    <source>
        <dbReference type="Proteomes" id="UP001431783"/>
    </source>
</evidence>